<dbReference type="InterPro" id="IPR008878">
    <property type="entry name" value="Transposase_IS66_Orf2"/>
</dbReference>
<evidence type="ECO:0000313" key="1">
    <source>
        <dbReference type="EMBL" id="ECG8066804.1"/>
    </source>
</evidence>
<proteinExistence type="predicted"/>
<dbReference type="PANTHER" id="PTHR36455:SF1">
    <property type="entry name" value="BLR8292 PROTEIN"/>
    <property type="match status" value="1"/>
</dbReference>
<dbReference type="PANTHER" id="PTHR36455">
    <property type="match status" value="1"/>
</dbReference>
<dbReference type="EMBL" id="AAIPPN010000005">
    <property type="protein sequence ID" value="ECG8066804.1"/>
    <property type="molecule type" value="Genomic_DNA"/>
</dbReference>
<dbReference type="NCBIfam" id="NF033819">
    <property type="entry name" value="IS66_TnpB"/>
    <property type="match status" value="1"/>
</dbReference>
<name>A0A5Y2ZYQ4_SALER</name>
<organism evidence="1">
    <name type="scientific">Salmonella enterica</name>
    <name type="common">Salmonella choleraesuis</name>
    <dbReference type="NCBI Taxonomy" id="28901"/>
    <lineage>
        <taxon>Bacteria</taxon>
        <taxon>Pseudomonadati</taxon>
        <taxon>Pseudomonadota</taxon>
        <taxon>Gammaproteobacteria</taxon>
        <taxon>Enterobacterales</taxon>
        <taxon>Enterobacteriaceae</taxon>
        <taxon>Salmonella</taxon>
    </lineage>
</organism>
<accession>A0A5Y2ZYQ4</accession>
<comment type="caution">
    <text evidence="1">The sequence shown here is derived from an EMBL/GenBank/DDBJ whole genome shotgun (WGS) entry which is preliminary data.</text>
</comment>
<gene>
    <name evidence="1" type="primary">tnpB</name>
    <name evidence="1" type="ORF">FNG02_15140</name>
</gene>
<dbReference type="Pfam" id="PF05717">
    <property type="entry name" value="TnpB_IS66"/>
    <property type="match status" value="1"/>
</dbReference>
<dbReference type="AlphaFoldDB" id="A0A5Y2ZYQ4"/>
<protein>
    <submittedName>
        <fullName evidence="1">IS66 family insertion sequence element accessory protein TnpB</fullName>
    </submittedName>
</protein>
<sequence length="92" mass="10530">MRNGFNALAAKMQIALKDDPMSIHVFIFRDRPRSQVKLLWSTGYGLCQLAKRLERERFAWLSALDGKLFLIPAQLVMLLEGLVRLLTSLTIL</sequence>
<reference evidence="1" key="1">
    <citation type="submission" date="2019-07" db="EMBL/GenBank/DDBJ databases">
        <authorList>
            <consortium name="PulseNet: The National Subtyping Network for Foodborne Disease Surveillance"/>
            <person name="Tarr C.L."/>
            <person name="Trees E."/>
            <person name="Katz L.S."/>
            <person name="Carleton-Romer H.A."/>
            <person name="Stroika S."/>
            <person name="Kucerova Z."/>
            <person name="Roache K.F."/>
            <person name="Sabol A.L."/>
            <person name="Besser J."/>
            <person name="Gerner-Smidt P."/>
        </authorList>
    </citation>
    <scope>NUCLEOTIDE SEQUENCE</scope>
    <source>
        <strain evidence="1">PNUSAS081329</strain>
    </source>
</reference>